<feature type="binding site" evidence="4">
    <location>
        <position position="53"/>
    </location>
    <ligand>
        <name>pyruvate</name>
        <dbReference type="ChEBI" id="CHEBI:15361"/>
    </ligand>
</feature>
<dbReference type="SMART" id="SM01130">
    <property type="entry name" value="DHDPS"/>
    <property type="match status" value="1"/>
</dbReference>
<proteinExistence type="inferred from homology"/>
<dbReference type="PATRIC" id="fig|926566.3.peg.1128"/>
<dbReference type="AlphaFoldDB" id="I3ZDZ9"/>
<dbReference type="InterPro" id="IPR013785">
    <property type="entry name" value="Aldolase_TIM"/>
</dbReference>
<keyword evidence="1 2" id="KW-0456">Lyase</keyword>
<dbReference type="PANTHER" id="PTHR42849">
    <property type="entry name" value="N-ACETYLNEURAMINATE LYASE"/>
    <property type="match status" value="1"/>
</dbReference>
<dbReference type="CDD" id="cd00408">
    <property type="entry name" value="DHDPS-like"/>
    <property type="match status" value="1"/>
</dbReference>
<evidence type="ECO:0000256" key="1">
    <source>
        <dbReference type="ARBA" id="ARBA00023239"/>
    </source>
</evidence>
<feature type="binding site" evidence="4">
    <location>
        <position position="213"/>
    </location>
    <ligand>
        <name>pyruvate</name>
        <dbReference type="ChEBI" id="CHEBI:15361"/>
    </ligand>
</feature>
<dbReference type="PANTHER" id="PTHR42849:SF1">
    <property type="entry name" value="N-ACETYLNEURAMINATE LYASE"/>
    <property type="match status" value="1"/>
</dbReference>
<sequence length="315" mass="33451">MKTGLDVKLLKGIVVPTVTPLTRSGALDEVALRLLLSRIVAGGVSGIFALGTTGEGPALGRGIRRRAVEVTCEVVDGRMPVVVAAIETSVDDVLRTSEHAAAAGADAIAIAPPFYMALGQADIVRFGRQVADESKLPAYLYNVPFGNLPQFNVRVLEALSGLDPILGLKDSSGDFEQLKQAIAIFAGRPECSVLVGPERMLLAALRERADGGVCGGANLLPHLYVHLYEAYLRDDVALSDALQQRVVAVEEDFYGVGAAESGLVRGLKTALEVQGIGTAVMAPPYASPSEEEYAEIRKTLLRWKDVAVSEKQVMV</sequence>
<dbReference type="GO" id="GO:0005829">
    <property type="term" value="C:cytosol"/>
    <property type="evidence" value="ECO:0007669"/>
    <property type="project" value="TreeGrafter"/>
</dbReference>
<dbReference type="SUPFAM" id="SSF51569">
    <property type="entry name" value="Aldolase"/>
    <property type="match status" value="1"/>
</dbReference>
<comment type="similarity">
    <text evidence="2">Belongs to the DapA family.</text>
</comment>
<dbReference type="Gene3D" id="3.20.20.70">
    <property type="entry name" value="Aldolase class I"/>
    <property type="match status" value="1"/>
</dbReference>
<feature type="active site" description="Schiff-base intermediate with substrate" evidence="3">
    <location>
        <position position="169"/>
    </location>
</feature>
<evidence type="ECO:0000313" key="6">
    <source>
        <dbReference type="Proteomes" id="UP000006056"/>
    </source>
</evidence>
<dbReference type="STRING" id="926566.Terro_1151"/>
<dbReference type="PIRSF" id="PIRSF001365">
    <property type="entry name" value="DHDPS"/>
    <property type="match status" value="1"/>
</dbReference>
<name>I3ZDZ9_TERRK</name>
<dbReference type="eggNOG" id="COG0329">
    <property type="taxonomic scope" value="Bacteria"/>
</dbReference>
<dbReference type="HOGENOM" id="CLU_049343_5_1_0"/>
<dbReference type="Pfam" id="PF00701">
    <property type="entry name" value="DHDPS"/>
    <property type="match status" value="1"/>
</dbReference>
<reference evidence="5 6" key="1">
    <citation type="submission" date="2012-06" db="EMBL/GenBank/DDBJ databases">
        <title>Complete genome of Terriglobus roseus DSM 18391.</title>
        <authorList>
            <consortium name="US DOE Joint Genome Institute (JGI-PGF)"/>
            <person name="Lucas S."/>
            <person name="Copeland A."/>
            <person name="Lapidus A."/>
            <person name="Glavina del Rio T."/>
            <person name="Dalin E."/>
            <person name="Tice H."/>
            <person name="Bruce D."/>
            <person name="Goodwin L."/>
            <person name="Pitluck S."/>
            <person name="Peters L."/>
            <person name="Mikhailova N."/>
            <person name="Munk A.C.C."/>
            <person name="Kyrpides N."/>
            <person name="Mavromatis K."/>
            <person name="Ivanova N."/>
            <person name="Brettin T."/>
            <person name="Detter J.C."/>
            <person name="Han C."/>
            <person name="Larimer F."/>
            <person name="Land M."/>
            <person name="Hauser L."/>
            <person name="Markowitz V."/>
            <person name="Cheng J.-F."/>
            <person name="Hugenholtz P."/>
            <person name="Woyke T."/>
            <person name="Wu D."/>
            <person name="Brambilla E."/>
            <person name="Klenk H.-P."/>
            <person name="Eisen J.A."/>
        </authorList>
    </citation>
    <scope>NUCLEOTIDE SEQUENCE [LARGE SCALE GENOMIC DNA]</scope>
    <source>
        <strain evidence="6">DSM 18391 / NRRL B-41598 / KBS 63</strain>
    </source>
</reference>
<gene>
    <name evidence="5" type="ordered locus">Terro_1151</name>
</gene>
<organism evidence="5 6">
    <name type="scientific">Terriglobus roseus (strain DSM 18391 / NRRL B-41598 / KBS 63)</name>
    <dbReference type="NCBI Taxonomy" id="926566"/>
    <lineage>
        <taxon>Bacteria</taxon>
        <taxon>Pseudomonadati</taxon>
        <taxon>Acidobacteriota</taxon>
        <taxon>Terriglobia</taxon>
        <taxon>Terriglobales</taxon>
        <taxon>Acidobacteriaceae</taxon>
        <taxon>Terriglobus</taxon>
    </lineage>
</organism>
<dbReference type="InterPro" id="IPR002220">
    <property type="entry name" value="DapA-like"/>
</dbReference>
<evidence type="ECO:0000256" key="3">
    <source>
        <dbReference type="PIRSR" id="PIRSR001365-1"/>
    </source>
</evidence>
<evidence type="ECO:0000313" key="5">
    <source>
        <dbReference type="EMBL" id="AFL87467.1"/>
    </source>
</evidence>
<protein>
    <submittedName>
        <fullName evidence="5">Dihydrodipicolinate synthase/N-acetylneuraminate lyase</fullName>
    </submittedName>
</protein>
<dbReference type="RefSeq" id="WP_014785036.1">
    <property type="nucleotide sequence ID" value="NC_018014.1"/>
</dbReference>
<dbReference type="Proteomes" id="UP000006056">
    <property type="component" value="Chromosome"/>
</dbReference>
<evidence type="ECO:0000256" key="4">
    <source>
        <dbReference type="PIRSR" id="PIRSR001365-2"/>
    </source>
</evidence>
<dbReference type="OrthoDB" id="9771791at2"/>
<dbReference type="KEGG" id="trs:Terro_1151"/>
<evidence type="ECO:0000256" key="2">
    <source>
        <dbReference type="PIRNR" id="PIRNR001365"/>
    </source>
</evidence>
<dbReference type="EMBL" id="CP003379">
    <property type="protein sequence ID" value="AFL87467.1"/>
    <property type="molecule type" value="Genomic_DNA"/>
</dbReference>
<dbReference type="GO" id="GO:0019262">
    <property type="term" value="P:N-acetylneuraminate catabolic process"/>
    <property type="evidence" value="ECO:0007669"/>
    <property type="project" value="TreeGrafter"/>
</dbReference>
<feature type="active site" description="Proton donor/acceptor" evidence="3">
    <location>
        <position position="141"/>
    </location>
</feature>
<dbReference type="GO" id="GO:0008747">
    <property type="term" value="F:N-acetylneuraminate lyase activity"/>
    <property type="evidence" value="ECO:0007669"/>
    <property type="project" value="TreeGrafter"/>
</dbReference>
<accession>I3ZDZ9</accession>
<keyword evidence="6" id="KW-1185">Reference proteome</keyword>